<keyword evidence="1" id="KW-1133">Transmembrane helix</keyword>
<dbReference type="EMBL" id="JBHSRF010000033">
    <property type="protein sequence ID" value="MFC6083766.1"/>
    <property type="molecule type" value="Genomic_DNA"/>
</dbReference>
<evidence type="ECO:0000256" key="1">
    <source>
        <dbReference type="SAM" id="Phobius"/>
    </source>
</evidence>
<reference evidence="3" key="1">
    <citation type="journal article" date="2019" name="Int. J. Syst. Evol. Microbiol.">
        <title>The Global Catalogue of Microorganisms (GCM) 10K type strain sequencing project: providing services to taxonomists for standard genome sequencing and annotation.</title>
        <authorList>
            <consortium name="The Broad Institute Genomics Platform"/>
            <consortium name="The Broad Institute Genome Sequencing Center for Infectious Disease"/>
            <person name="Wu L."/>
            <person name="Ma J."/>
        </authorList>
    </citation>
    <scope>NUCLEOTIDE SEQUENCE [LARGE SCALE GENOMIC DNA]</scope>
    <source>
        <strain evidence="3">JCM 30346</strain>
    </source>
</reference>
<feature type="transmembrane region" description="Helical" evidence="1">
    <location>
        <begin position="172"/>
        <end position="191"/>
    </location>
</feature>
<feature type="transmembrane region" description="Helical" evidence="1">
    <location>
        <begin position="101"/>
        <end position="122"/>
    </location>
</feature>
<organism evidence="2 3">
    <name type="scientific">Sphaerisporangium aureirubrum</name>
    <dbReference type="NCBI Taxonomy" id="1544736"/>
    <lineage>
        <taxon>Bacteria</taxon>
        <taxon>Bacillati</taxon>
        <taxon>Actinomycetota</taxon>
        <taxon>Actinomycetes</taxon>
        <taxon>Streptosporangiales</taxon>
        <taxon>Streptosporangiaceae</taxon>
        <taxon>Sphaerisporangium</taxon>
    </lineage>
</organism>
<evidence type="ECO:0000313" key="3">
    <source>
        <dbReference type="Proteomes" id="UP001596137"/>
    </source>
</evidence>
<protein>
    <submittedName>
        <fullName evidence="2">DUF2975 domain-containing protein</fullName>
    </submittedName>
</protein>
<dbReference type="RefSeq" id="WP_380756100.1">
    <property type="nucleotide sequence ID" value="NZ_JBHSRF010000033.1"/>
</dbReference>
<dbReference type="InterPro" id="IPR021354">
    <property type="entry name" value="DUF2975"/>
</dbReference>
<feature type="transmembrane region" description="Helical" evidence="1">
    <location>
        <begin position="134"/>
        <end position="152"/>
    </location>
</feature>
<accession>A0ABW1NL39</accession>
<comment type="caution">
    <text evidence="2">The sequence shown here is derived from an EMBL/GenBank/DDBJ whole genome shotgun (WGS) entry which is preliminary data.</text>
</comment>
<feature type="transmembrane region" description="Helical" evidence="1">
    <location>
        <begin position="12"/>
        <end position="37"/>
    </location>
</feature>
<keyword evidence="1" id="KW-0812">Transmembrane</keyword>
<dbReference type="Pfam" id="PF11188">
    <property type="entry name" value="DUF2975"/>
    <property type="match status" value="1"/>
</dbReference>
<name>A0ABW1NL39_9ACTN</name>
<keyword evidence="1" id="KW-0472">Membrane</keyword>
<gene>
    <name evidence="2" type="ORF">ACFP1K_21550</name>
</gene>
<sequence length="208" mass="21268">MRTERHRYAGPGLIRPLAAVTLWIGIVGAGWGVAYAINGATQAPAYVTVPVALSGFVGPELADPPVRLPDGVLLRPGSGAAELQAWDSTIPEQLLSRGDTAVTGLCLGFGALLLHGLLTSVLRGEPFEAGNPRRVAGLAALVAFAGLVGEALPHVAASMVLGRLRLDPSHLVGMPIPFVPVGVALLLLVLAEAFRQGGRLAGDAAGTV</sequence>
<dbReference type="Proteomes" id="UP001596137">
    <property type="component" value="Unassembled WGS sequence"/>
</dbReference>
<proteinExistence type="predicted"/>
<keyword evidence="3" id="KW-1185">Reference proteome</keyword>
<evidence type="ECO:0000313" key="2">
    <source>
        <dbReference type="EMBL" id="MFC6083766.1"/>
    </source>
</evidence>